<dbReference type="PROSITE" id="PS50102">
    <property type="entry name" value="RRM"/>
    <property type="match status" value="1"/>
</dbReference>
<evidence type="ECO:0000256" key="2">
    <source>
        <dbReference type="ARBA" id="ARBA00023242"/>
    </source>
</evidence>
<dbReference type="InterPro" id="IPR035979">
    <property type="entry name" value="RBD_domain_sf"/>
</dbReference>
<feature type="compositionally biased region" description="Basic and acidic residues" evidence="4">
    <location>
        <begin position="182"/>
        <end position="195"/>
    </location>
</feature>
<dbReference type="SMART" id="SM00360">
    <property type="entry name" value="RRM"/>
    <property type="match status" value="1"/>
</dbReference>
<evidence type="ECO:0000256" key="3">
    <source>
        <dbReference type="PROSITE-ProRule" id="PRU00176"/>
    </source>
</evidence>
<keyword evidence="2" id="KW-0539">Nucleus</keyword>
<evidence type="ECO:0000256" key="4">
    <source>
        <dbReference type="SAM" id="MobiDB-lite"/>
    </source>
</evidence>
<reference evidence="6" key="1">
    <citation type="submission" date="2022-03" db="EMBL/GenBank/DDBJ databases">
        <title>A functionally conserved STORR gene fusion in Papaver species that diverged 16.8 million years ago.</title>
        <authorList>
            <person name="Catania T."/>
        </authorList>
    </citation>
    <scope>NUCLEOTIDE SEQUENCE</scope>
    <source>
        <strain evidence="6">S-191538</strain>
    </source>
</reference>
<dbReference type="AlphaFoldDB" id="A0AA41RLA1"/>
<evidence type="ECO:0000313" key="6">
    <source>
        <dbReference type="EMBL" id="MCL7022299.1"/>
    </source>
</evidence>
<dbReference type="Gene3D" id="3.30.70.330">
    <property type="match status" value="1"/>
</dbReference>
<accession>A0AA41RLA1</accession>
<organism evidence="6 7">
    <name type="scientific">Papaver nudicaule</name>
    <name type="common">Iceland poppy</name>
    <dbReference type="NCBI Taxonomy" id="74823"/>
    <lineage>
        <taxon>Eukaryota</taxon>
        <taxon>Viridiplantae</taxon>
        <taxon>Streptophyta</taxon>
        <taxon>Embryophyta</taxon>
        <taxon>Tracheophyta</taxon>
        <taxon>Spermatophyta</taxon>
        <taxon>Magnoliopsida</taxon>
        <taxon>Ranunculales</taxon>
        <taxon>Papaveraceae</taxon>
        <taxon>Papaveroideae</taxon>
        <taxon>Papaver</taxon>
    </lineage>
</organism>
<feature type="compositionally biased region" description="Basic and acidic residues" evidence="4">
    <location>
        <begin position="149"/>
        <end position="159"/>
    </location>
</feature>
<sequence>MDLGRYALQQEGVYTSALKGYPCHAVHEADFRVGGTDCGRMFDRELSRDVTYPWNGSLRQIHDRDTYADSYRGIDSYRHQGFDMPARFAGRNHAGFSPYDDGCDYRRREDRHERDTEYGWSNYGSDFDKSSKRDGSWRRYDFRVRDRDKQISSRERDPCPESFLSRGHDDHRRSRSPRVSSRWKEYDDRQNHEHSSMVPSATVKVTGLSSNTTQEDLYRILAKWRPFGGVRVVKEKESGSCRGFAFIHFPSVVAARIMMEEVGYDGLVDDGRELSFEYSFKKVKTKYQLLHGKLRKSKIRRQRAIERAAFAAPAQQQQQEEEKDFLAEEEGEEDDGEVVEAENIGVEEEGVEAGEAKAETEDLLQVKVEEVQQQQHQQVGEGELETGDILHGPSLHIISASISCEELAERMDRIKEDPCLKVVIEDIEIGGPAVMMRYLSDPEVLQKLGHAFGLGASEGILNSTEHNASDDDEDETDRG</sequence>
<dbReference type="PANTHER" id="PTHR13948">
    <property type="entry name" value="RNA-BINDING PROTEIN"/>
    <property type="match status" value="1"/>
</dbReference>
<keyword evidence="7" id="KW-1185">Reference proteome</keyword>
<evidence type="ECO:0000256" key="1">
    <source>
        <dbReference type="ARBA" id="ARBA00004123"/>
    </source>
</evidence>
<protein>
    <recommendedName>
        <fullName evidence="5">RRM domain-containing protein</fullName>
    </recommendedName>
</protein>
<keyword evidence="3" id="KW-0694">RNA-binding</keyword>
<dbReference type="Proteomes" id="UP001177140">
    <property type="component" value="Unassembled WGS sequence"/>
</dbReference>
<comment type="subcellular location">
    <subcellularLocation>
        <location evidence="1">Nucleus</location>
    </subcellularLocation>
</comment>
<dbReference type="PANTHER" id="PTHR13948:SF3">
    <property type="entry name" value="FI21118P1"/>
    <property type="match status" value="1"/>
</dbReference>
<comment type="caution">
    <text evidence="6">The sequence shown here is derived from an EMBL/GenBank/DDBJ whole genome shotgun (WGS) entry which is preliminary data.</text>
</comment>
<evidence type="ECO:0000313" key="7">
    <source>
        <dbReference type="Proteomes" id="UP001177140"/>
    </source>
</evidence>
<dbReference type="InterPro" id="IPR012677">
    <property type="entry name" value="Nucleotide-bd_a/b_plait_sf"/>
</dbReference>
<gene>
    <name evidence="6" type="ORF">MKW94_026866</name>
</gene>
<dbReference type="Pfam" id="PF00076">
    <property type="entry name" value="RRM_1"/>
    <property type="match status" value="1"/>
</dbReference>
<feature type="compositionally biased region" description="Acidic residues" evidence="4">
    <location>
        <begin position="319"/>
        <end position="338"/>
    </location>
</feature>
<proteinExistence type="predicted"/>
<dbReference type="GO" id="GO:0003723">
    <property type="term" value="F:RNA binding"/>
    <property type="evidence" value="ECO:0007669"/>
    <property type="project" value="UniProtKB-UniRule"/>
</dbReference>
<evidence type="ECO:0000259" key="5">
    <source>
        <dbReference type="PROSITE" id="PS50102"/>
    </source>
</evidence>
<dbReference type="EMBL" id="JAJJMA010009889">
    <property type="protein sequence ID" value="MCL7022299.1"/>
    <property type="molecule type" value="Genomic_DNA"/>
</dbReference>
<feature type="domain" description="RRM" evidence="5">
    <location>
        <begin position="201"/>
        <end position="281"/>
    </location>
</feature>
<dbReference type="SUPFAM" id="SSF54928">
    <property type="entry name" value="RNA-binding domain, RBD"/>
    <property type="match status" value="1"/>
</dbReference>
<dbReference type="GO" id="GO:0005634">
    <property type="term" value="C:nucleus"/>
    <property type="evidence" value="ECO:0007669"/>
    <property type="project" value="UniProtKB-SubCell"/>
</dbReference>
<feature type="region of interest" description="Disordered" evidence="4">
    <location>
        <begin position="310"/>
        <end position="338"/>
    </location>
</feature>
<dbReference type="GO" id="GO:0000398">
    <property type="term" value="P:mRNA splicing, via spliceosome"/>
    <property type="evidence" value="ECO:0007669"/>
    <property type="project" value="TreeGrafter"/>
</dbReference>
<dbReference type="InterPro" id="IPR000504">
    <property type="entry name" value="RRM_dom"/>
</dbReference>
<feature type="region of interest" description="Disordered" evidence="4">
    <location>
        <begin position="149"/>
        <end position="201"/>
    </location>
</feature>
<name>A0AA41RLA1_PAPNU</name>